<name>A0A517U6U9_9BACT</name>
<proteinExistence type="predicted"/>
<dbReference type="Proteomes" id="UP000317909">
    <property type="component" value="Plasmid pI41_1"/>
</dbReference>
<dbReference type="AlphaFoldDB" id="A0A517U6U9"/>
<organism evidence="1 2">
    <name type="scientific">Lacipirellula limnantheis</name>
    <dbReference type="NCBI Taxonomy" id="2528024"/>
    <lineage>
        <taxon>Bacteria</taxon>
        <taxon>Pseudomonadati</taxon>
        <taxon>Planctomycetota</taxon>
        <taxon>Planctomycetia</taxon>
        <taxon>Pirellulales</taxon>
        <taxon>Lacipirellulaceae</taxon>
        <taxon>Lacipirellula</taxon>
    </lineage>
</organism>
<gene>
    <name evidence="1" type="ORF">I41_56080</name>
</gene>
<evidence type="ECO:0000313" key="2">
    <source>
        <dbReference type="Proteomes" id="UP000317909"/>
    </source>
</evidence>
<accession>A0A517U6U9</accession>
<sequence length="44" mass="4914">MSPAYWTIFRWGYIAVVAKVGARSAAGVVEGLCTQRKRISKRDN</sequence>
<evidence type="ECO:0000313" key="1">
    <source>
        <dbReference type="EMBL" id="QDT76358.1"/>
    </source>
</evidence>
<geneLocation type="plasmid" evidence="2">
    <name>pi41_1</name>
</geneLocation>
<keyword evidence="1" id="KW-0614">Plasmid</keyword>
<protein>
    <submittedName>
        <fullName evidence="1">Uncharacterized protein</fullName>
    </submittedName>
</protein>
<keyword evidence="2" id="KW-1185">Reference proteome</keyword>
<dbReference type="EMBL" id="CP036340">
    <property type="protein sequence ID" value="QDT76358.1"/>
    <property type="molecule type" value="Genomic_DNA"/>
</dbReference>
<reference evidence="1 2" key="1">
    <citation type="submission" date="2019-02" db="EMBL/GenBank/DDBJ databases">
        <title>Deep-cultivation of Planctomycetes and their phenomic and genomic characterization uncovers novel biology.</title>
        <authorList>
            <person name="Wiegand S."/>
            <person name="Jogler M."/>
            <person name="Boedeker C."/>
            <person name="Pinto D."/>
            <person name="Vollmers J."/>
            <person name="Rivas-Marin E."/>
            <person name="Kohn T."/>
            <person name="Peeters S.H."/>
            <person name="Heuer A."/>
            <person name="Rast P."/>
            <person name="Oberbeckmann S."/>
            <person name="Bunk B."/>
            <person name="Jeske O."/>
            <person name="Meyerdierks A."/>
            <person name="Storesund J.E."/>
            <person name="Kallscheuer N."/>
            <person name="Luecker S."/>
            <person name="Lage O.M."/>
            <person name="Pohl T."/>
            <person name="Merkel B.J."/>
            <person name="Hornburger P."/>
            <person name="Mueller R.-W."/>
            <person name="Bruemmer F."/>
            <person name="Labrenz M."/>
            <person name="Spormann A.M."/>
            <person name="Op den Camp H."/>
            <person name="Overmann J."/>
            <person name="Amann R."/>
            <person name="Jetten M.S.M."/>
            <person name="Mascher T."/>
            <person name="Medema M.H."/>
            <person name="Devos D.P."/>
            <person name="Kaster A.-K."/>
            <person name="Ovreas L."/>
            <person name="Rohde M."/>
            <person name="Galperin M.Y."/>
            <person name="Jogler C."/>
        </authorList>
    </citation>
    <scope>NUCLEOTIDE SEQUENCE [LARGE SCALE GENOMIC DNA]</scope>
    <source>
        <strain evidence="1 2">I41</strain>
        <plasmid evidence="2">pi41_1</plasmid>
    </source>
</reference>
<dbReference type="KEGG" id="llh:I41_56080"/>